<comment type="caution">
    <text evidence="4">The sequence shown here is derived from an EMBL/GenBank/DDBJ whole genome shotgun (WGS) entry which is preliminary data.</text>
</comment>
<feature type="active site" description="Proton donor/acceptor" evidence="1">
    <location>
        <position position="118"/>
    </location>
</feature>
<organism evidence="4 5">
    <name type="scientific">Lithohypha guttulata</name>
    <dbReference type="NCBI Taxonomy" id="1690604"/>
    <lineage>
        <taxon>Eukaryota</taxon>
        <taxon>Fungi</taxon>
        <taxon>Dikarya</taxon>
        <taxon>Ascomycota</taxon>
        <taxon>Pezizomycotina</taxon>
        <taxon>Eurotiomycetes</taxon>
        <taxon>Chaetothyriomycetidae</taxon>
        <taxon>Chaetothyriales</taxon>
        <taxon>Trichomeriaceae</taxon>
        <taxon>Lithohypha</taxon>
    </lineage>
</organism>
<name>A0AAN7T4J8_9EURO</name>
<dbReference type="Proteomes" id="UP001309876">
    <property type="component" value="Unassembled WGS sequence"/>
</dbReference>
<accession>A0AAN7T4J8</accession>
<dbReference type="PANTHER" id="PTHR48100:SF15">
    <property type="entry name" value="SEDOHEPTULOSE 1,7-BISPHOSPHATASE"/>
    <property type="match status" value="1"/>
</dbReference>
<dbReference type="InterPro" id="IPR029033">
    <property type="entry name" value="His_PPase_superfam"/>
</dbReference>
<evidence type="ECO:0000256" key="3">
    <source>
        <dbReference type="PIRSR" id="PIRSR613078-3"/>
    </source>
</evidence>
<dbReference type="PANTHER" id="PTHR48100">
    <property type="entry name" value="BROAD-SPECIFICITY PHOSPHATASE YOR283W-RELATED"/>
    <property type="match status" value="1"/>
</dbReference>
<dbReference type="EMBL" id="JAVRRJ010000002">
    <property type="protein sequence ID" value="KAK5088084.1"/>
    <property type="molecule type" value="Genomic_DNA"/>
</dbReference>
<evidence type="ECO:0008006" key="6">
    <source>
        <dbReference type="Google" id="ProtNLM"/>
    </source>
</evidence>
<dbReference type="SUPFAM" id="SSF53254">
    <property type="entry name" value="Phosphoglycerate mutase-like"/>
    <property type="match status" value="1"/>
</dbReference>
<dbReference type="GO" id="GO:0050278">
    <property type="term" value="F:sedoheptulose-bisphosphatase activity"/>
    <property type="evidence" value="ECO:0007669"/>
    <property type="project" value="TreeGrafter"/>
</dbReference>
<dbReference type="Gene3D" id="3.40.50.1240">
    <property type="entry name" value="Phosphoglycerate mutase-like"/>
    <property type="match status" value="1"/>
</dbReference>
<gene>
    <name evidence="4" type="ORF">LTR05_002300</name>
</gene>
<sequence>MADKDSTTPRIYLIRHGQTSWSQLGRFTGVTDLPLLPVGEQKVRETASHVFGPGLLIEPSNVARFYVSPRQRAQRTLELLFDTAGREACLLPSLGEDGGEVGVGSGTVDVRVTEDVAEWGYGDYEGLLTHEIRELRKERGHDKERAWDIWRDGAEGEGSEMPGQVEERVERVIEEIVELHASYLKDAEEGKLGKGRRRDVVVVAHGHILRAFVKLWLGCSLDAKMELMLEPGGVCGLSYAHSKIDQRAVLVGMSFPGGTKE</sequence>
<feature type="site" description="Transition state stabilizer" evidence="3">
    <location>
        <position position="205"/>
    </location>
</feature>
<evidence type="ECO:0000313" key="5">
    <source>
        <dbReference type="Proteomes" id="UP001309876"/>
    </source>
</evidence>
<dbReference type="InterPro" id="IPR013078">
    <property type="entry name" value="His_Pase_superF_clade-1"/>
</dbReference>
<proteinExistence type="predicted"/>
<evidence type="ECO:0000256" key="1">
    <source>
        <dbReference type="PIRSR" id="PIRSR613078-1"/>
    </source>
</evidence>
<dbReference type="AlphaFoldDB" id="A0AAN7T4J8"/>
<feature type="binding site" evidence="2">
    <location>
        <begin position="28"/>
        <end position="29"/>
    </location>
    <ligand>
        <name>substrate</name>
    </ligand>
</feature>
<dbReference type="SMART" id="SM00855">
    <property type="entry name" value="PGAM"/>
    <property type="match status" value="1"/>
</dbReference>
<dbReference type="InterPro" id="IPR050275">
    <property type="entry name" value="PGM_Phosphatase"/>
</dbReference>
<feature type="active site" description="Tele-phosphohistidine intermediate" evidence="1">
    <location>
        <position position="16"/>
    </location>
</feature>
<dbReference type="Pfam" id="PF00300">
    <property type="entry name" value="His_Phos_1"/>
    <property type="match status" value="2"/>
</dbReference>
<protein>
    <recommendedName>
        <fullName evidence="6">Phosphoglycerate mutase</fullName>
    </recommendedName>
</protein>
<evidence type="ECO:0000256" key="2">
    <source>
        <dbReference type="PIRSR" id="PIRSR613078-2"/>
    </source>
</evidence>
<reference evidence="4 5" key="1">
    <citation type="submission" date="2023-08" db="EMBL/GenBank/DDBJ databases">
        <title>Black Yeasts Isolated from many extreme environments.</title>
        <authorList>
            <person name="Coleine C."/>
            <person name="Stajich J.E."/>
            <person name="Selbmann L."/>
        </authorList>
    </citation>
    <scope>NUCLEOTIDE SEQUENCE [LARGE SCALE GENOMIC DNA]</scope>
    <source>
        <strain evidence="4 5">CCFEE 5910</strain>
    </source>
</reference>
<dbReference type="CDD" id="cd07067">
    <property type="entry name" value="HP_PGM_like"/>
    <property type="match status" value="1"/>
</dbReference>
<evidence type="ECO:0000313" key="4">
    <source>
        <dbReference type="EMBL" id="KAK5088084.1"/>
    </source>
</evidence>
<feature type="binding site" evidence="2">
    <location>
        <begin position="118"/>
        <end position="121"/>
    </location>
    <ligand>
        <name>substrate</name>
    </ligand>
</feature>
<keyword evidence="5" id="KW-1185">Reference proteome</keyword>
<feature type="binding site" evidence="2">
    <location>
        <position position="72"/>
    </location>
    <ligand>
        <name>substrate</name>
    </ligand>
</feature>
<dbReference type="GO" id="GO:0046390">
    <property type="term" value="P:ribose phosphate biosynthetic process"/>
    <property type="evidence" value="ECO:0007669"/>
    <property type="project" value="TreeGrafter"/>
</dbReference>